<dbReference type="InterPro" id="IPR003416">
    <property type="entry name" value="MgtC/SapB/SrpB/YhiD_fam"/>
</dbReference>
<evidence type="ECO:0000256" key="3">
    <source>
        <dbReference type="ARBA" id="ARBA00022475"/>
    </source>
</evidence>
<keyword evidence="4 7" id="KW-0812">Transmembrane</keyword>
<evidence type="ECO:0000256" key="7">
    <source>
        <dbReference type="SAM" id="Phobius"/>
    </source>
</evidence>
<comment type="subcellular location">
    <subcellularLocation>
        <location evidence="1">Cell membrane</location>
        <topology evidence="1">Multi-pass membrane protein</topology>
    </subcellularLocation>
</comment>
<dbReference type="Proteomes" id="UP000188145">
    <property type="component" value="Chromosome"/>
</dbReference>
<organism evidence="9 10">
    <name type="scientific">Tessaracoccus aquimaris</name>
    <dbReference type="NCBI Taxonomy" id="1332264"/>
    <lineage>
        <taxon>Bacteria</taxon>
        <taxon>Bacillati</taxon>
        <taxon>Actinomycetota</taxon>
        <taxon>Actinomycetes</taxon>
        <taxon>Propionibacteriales</taxon>
        <taxon>Propionibacteriaceae</taxon>
        <taxon>Tessaracoccus</taxon>
    </lineage>
</organism>
<evidence type="ECO:0000313" key="9">
    <source>
        <dbReference type="EMBL" id="AQP48901.1"/>
    </source>
</evidence>
<proteinExistence type="inferred from homology"/>
<dbReference type="RefSeq" id="WP_226996871.1">
    <property type="nucleotide sequence ID" value="NZ_CP019606.1"/>
</dbReference>
<dbReference type="PANTHER" id="PTHR33778">
    <property type="entry name" value="PROTEIN MGTC"/>
    <property type="match status" value="1"/>
</dbReference>
<dbReference type="AlphaFoldDB" id="A0A1Q2CS16"/>
<evidence type="ECO:0000259" key="8">
    <source>
        <dbReference type="Pfam" id="PF02308"/>
    </source>
</evidence>
<evidence type="ECO:0000256" key="2">
    <source>
        <dbReference type="ARBA" id="ARBA00009298"/>
    </source>
</evidence>
<dbReference type="PRINTS" id="PR01837">
    <property type="entry name" value="MGTCSAPBPROT"/>
</dbReference>
<dbReference type="EMBL" id="CP019606">
    <property type="protein sequence ID" value="AQP48901.1"/>
    <property type="molecule type" value="Genomic_DNA"/>
</dbReference>
<feature type="domain" description="MgtC/SapB/SrpB/YhiD N-terminal" evidence="8">
    <location>
        <begin position="21"/>
        <end position="147"/>
    </location>
</feature>
<keyword evidence="5 7" id="KW-1133">Transmembrane helix</keyword>
<dbReference type="PANTHER" id="PTHR33778:SF1">
    <property type="entry name" value="MAGNESIUM TRANSPORTER YHID-RELATED"/>
    <property type="match status" value="1"/>
</dbReference>
<gene>
    <name evidence="9" type="ORF">BW730_16775</name>
</gene>
<dbReference type="KEGG" id="tes:BW730_16775"/>
<evidence type="ECO:0000313" key="10">
    <source>
        <dbReference type="Proteomes" id="UP000188145"/>
    </source>
</evidence>
<dbReference type="Pfam" id="PF02308">
    <property type="entry name" value="MgtC"/>
    <property type="match status" value="1"/>
</dbReference>
<evidence type="ECO:0000256" key="5">
    <source>
        <dbReference type="ARBA" id="ARBA00022989"/>
    </source>
</evidence>
<dbReference type="STRING" id="1332264.BW730_16775"/>
<evidence type="ECO:0000256" key="6">
    <source>
        <dbReference type="ARBA" id="ARBA00023136"/>
    </source>
</evidence>
<dbReference type="GO" id="GO:0005886">
    <property type="term" value="C:plasma membrane"/>
    <property type="evidence" value="ECO:0007669"/>
    <property type="project" value="UniProtKB-SubCell"/>
</dbReference>
<accession>A0A1Q2CS16</accession>
<keyword evidence="6 7" id="KW-0472">Membrane</keyword>
<evidence type="ECO:0000256" key="1">
    <source>
        <dbReference type="ARBA" id="ARBA00004651"/>
    </source>
</evidence>
<sequence>MGDGGLFDWNQVPVQVLLASLAFVLCAIIGMERQFQHKSAGIKTHALVGLGSCVFTLISVEGFVYLAEYHVTRDPSRIAAQIVSGIGFLGAGLIFVNRDVVRGLTTAASIWLAAAIGMACGSGLIPLAVLATVLHFIAALAIPPLARLLPQKGDRASVVVTYTDGRGALRTILEEATAMGCRTTLLNTKQKHDEEGATVILAEMRFQGGPQLRDVMAQLMDLPDVVGVEQGRPDPDEL</sequence>
<keyword evidence="10" id="KW-1185">Reference proteome</keyword>
<protein>
    <recommendedName>
        <fullName evidence="8">MgtC/SapB/SrpB/YhiD N-terminal domain-containing protein</fullName>
    </recommendedName>
</protein>
<comment type="similarity">
    <text evidence="2">Belongs to the MgtC/SapB family.</text>
</comment>
<feature type="transmembrane region" description="Helical" evidence="7">
    <location>
        <begin position="12"/>
        <end position="32"/>
    </location>
</feature>
<name>A0A1Q2CS16_9ACTN</name>
<feature type="transmembrane region" description="Helical" evidence="7">
    <location>
        <begin position="78"/>
        <end position="96"/>
    </location>
</feature>
<feature type="transmembrane region" description="Helical" evidence="7">
    <location>
        <begin position="44"/>
        <end position="66"/>
    </location>
</feature>
<dbReference type="InterPro" id="IPR049177">
    <property type="entry name" value="MgtC_SapB_SrpB_YhiD_N"/>
</dbReference>
<reference evidence="10" key="1">
    <citation type="submission" date="2017-02" db="EMBL/GenBank/DDBJ databases">
        <title>Tessaracoccus aquaemaris sp. nov., isolated from the intestine of a Korean rockfish, Sebastes schlegelii, in a marine aquaculture pond.</title>
        <authorList>
            <person name="Tak E.J."/>
            <person name="Bae J.-W."/>
        </authorList>
    </citation>
    <scope>NUCLEOTIDE SEQUENCE [LARGE SCALE GENOMIC DNA]</scope>
    <source>
        <strain evidence="10">NSG39</strain>
    </source>
</reference>
<evidence type="ECO:0000256" key="4">
    <source>
        <dbReference type="ARBA" id="ARBA00022692"/>
    </source>
</evidence>
<keyword evidence="3" id="KW-1003">Cell membrane</keyword>